<evidence type="ECO:0000313" key="4">
    <source>
        <dbReference type="Proteomes" id="UP000799429"/>
    </source>
</evidence>
<keyword evidence="2" id="KW-0812">Transmembrane</keyword>
<feature type="transmembrane region" description="Helical" evidence="2">
    <location>
        <begin position="148"/>
        <end position="169"/>
    </location>
</feature>
<organism evidence="3 4">
    <name type="scientific">Patellaria atrata CBS 101060</name>
    <dbReference type="NCBI Taxonomy" id="1346257"/>
    <lineage>
        <taxon>Eukaryota</taxon>
        <taxon>Fungi</taxon>
        <taxon>Dikarya</taxon>
        <taxon>Ascomycota</taxon>
        <taxon>Pezizomycotina</taxon>
        <taxon>Dothideomycetes</taxon>
        <taxon>Dothideomycetes incertae sedis</taxon>
        <taxon>Patellariales</taxon>
        <taxon>Patellariaceae</taxon>
        <taxon>Patellaria</taxon>
    </lineage>
</organism>
<dbReference type="AlphaFoldDB" id="A0A9P4SJV6"/>
<keyword evidence="2" id="KW-0472">Membrane</keyword>
<comment type="caution">
    <text evidence="3">The sequence shown here is derived from an EMBL/GenBank/DDBJ whole genome shotgun (WGS) entry which is preliminary data.</text>
</comment>
<evidence type="ECO:0000256" key="2">
    <source>
        <dbReference type="SAM" id="Phobius"/>
    </source>
</evidence>
<feature type="region of interest" description="Disordered" evidence="1">
    <location>
        <begin position="189"/>
        <end position="215"/>
    </location>
</feature>
<dbReference type="EMBL" id="MU006089">
    <property type="protein sequence ID" value="KAF2843654.1"/>
    <property type="molecule type" value="Genomic_DNA"/>
</dbReference>
<dbReference type="Proteomes" id="UP000799429">
    <property type="component" value="Unassembled WGS sequence"/>
</dbReference>
<sequence>MSGTIPTASSTTSETWSHIRSISNHTHSLSTKSSTMPSQQSPPLSLPRALRYLTLYAFPPGFILAFLHGIIAGQAVPALGIIPLVFSALIAMYLLHRNQISYGGSPIQLSPLNILVLDFVLVILYLVLLIISWIVLTEFYRDNGQIILGTYATVPQMLCCGVHVWFVLVDVGRMVKHSRECEDCAGAGHASGEYEPLKNGDRDAEEELEEARLPV</sequence>
<evidence type="ECO:0000313" key="3">
    <source>
        <dbReference type="EMBL" id="KAF2843654.1"/>
    </source>
</evidence>
<reference evidence="3" key="1">
    <citation type="journal article" date="2020" name="Stud. Mycol.">
        <title>101 Dothideomycetes genomes: a test case for predicting lifestyles and emergence of pathogens.</title>
        <authorList>
            <person name="Haridas S."/>
            <person name="Albert R."/>
            <person name="Binder M."/>
            <person name="Bloem J."/>
            <person name="Labutti K."/>
            <person name="Salamov A."/>
            <person name="Andreopoulos B."/>
            <person name="Baker S."/>
            <person name="Barry K."/>
            <person name="Bills G."/>
            <person name="Bluhm B."/>
            <person name="Cannon C."/>
            <person name="Castanera R."/>
            <person name="Culley D."/>
            <person name="Daum C."/>
            <person name="Ezra D."/>
            <person name="Gonzalez J."/>
            <person name="Henrissat B."/>
            <person name="Kuo A."/>
            <person name="Liang C."/>
            <person name="Lipzen A."/>
            <person name="Lutzoni F."/>
            <person name="Magnuson J."/>
            <person name="Mondo S."/>
            <person name="Nolan M."/>
            <person name="Ohm R."/>
            <person name="Pangilinan J."/>
            <person name="Park H.-J."/>
            <person name="Ramirez L."/>
            <person name="Alfaro M."/>
            <person name="Sun H."/>
            <person name="Tritt A."/>
            <person name="Yoshinaga Y."/>
            <person name="Zwiers L.-H."/>
            <person name="Turgeon B."/>
            <person name="Goodwin S."/>
            <person name="Spatafora J."/>
            <person name="Crous P."/>
            <person name="Grigoriev I."/>
        </authorList>
    </citation>
    <scope>NUCLEOTIDE SEQUENCE</scope>
    <source>
        <strain evidence="3">CBS 101060</strain>
    </source>
</reference>
<protein>
    <submittedName>
        <fullName evidence="3">Uncharacterized protein</fullName>
    </submittedName>
</protein>
<evidence type="ECO:0000256" key="1">
    <source>
        <dbReference type="SAM" id="MobiDB-lite"/>
    </source>
</evidence>
<keyword evidence="4" id="KW-1185">Reference proteome</keyword>
<name>A0A9P4SJV6_9PEZI</name>
<feature type="transmembrane region" description="Helical" evidence="2">
    <location>
        <begin position="49"/>
        <end position="71"/>
    </location>
</feature>
<proteinExistence type="predicted"/>
<dbReference type="OrthoDB" id="5241710at2759"/>
<keyword evidence="2" id="KW-1133">Transmembrane helix</keyword>
<accession>A0A9P4SJV6</accession>
<gene>
    <name evidence="3" type="ORF">M501DRAFT_994654</name>
</gene>
<feature type="transmembrane region" description="Helical" evidence="2">
    <location>
        <begin position="77"/>
        <end position="95"/>
    </location>
</feature>
<feature type="transmembrane region" description="Helical" evidence="2">
    <location>
        <begin position="115"/>
        <end position="136"/>
    </location>
</feature>